<dbReference type="STRING" id="50990.A0A4R5XDE4"/>
<protein>
    <submittedName>
        <fullName evidence="1">Uncharacterized protein</fullName>
    </submittedName>
</protein>
<evidence type="ECO:0000313" key="1">
    <source>
        <dbReference type="EMBL" id="TDL29061.1"/>
    </source>
</evidence>
<dbReference type="OrthoDB" id="359154at2759"/>
<dbReference type="AlphaFoldDB" id="A0A4R5XDE4"/>
<sequence length="379" mass="44582">MRAGIANKPWTAQDIYDVSLVLTKDRFTRNFRHMLEIDKKILRRIPKGAEQAPKIVPSSSRIKWWNIVTGDQVRDIQKKDGSVREVIACSKLTNEVFVKSDVQPGSDFYSREGVLKNSFPVLYHRLQLYIGTYEFPPKNPGEQPRSLPVFAKRLGHTPRQWTGGKWFWERFATSTIPRLPGWFPGKKEHIPIPWPTKNAAKVHPPGIYDTRAKIATRITYEPAPVPSEPPELLVSSKSMEDDYFDMLRGRKAYDQSQPMEVAVSRELSNPHSRAKKRERWRQKMALQKKRLEDFMAKELKTPLDRTRRQIRAEAHFKWQRILQEERKLEMIRRWELSGRKAKLEDKTARKRKKVEKEKERLRNLVLTHEPHQVVPELQV</sequence>
<reference evidence="1 2" key="1">
    <citation type="submission" date="2018-06" db="EMBL/GenBank/DDBJ databases">
        <title>A transcriptomic atlas of mushroom development highlights an independent origin of complex multicellularity.</title>
        <authorList>
            <consortium name="DOE Joint Genome Institute"/>
            <person name="Krizsan K."/>
            <person name="Almasi E."/>
            <person name="Merenyi Z."/>
            <person name="Sahu N."/>
            <person name="Viragh M."/>
            <person name="Koszo T."/>
            <person name="Mondo S."/>
            <person name="Kiss B."/>
            <person name="Balint B."/>
            <person name="Kues U."/>
            <person name="Barry K."/>
            <person name="Hegedus J.C."/>
            <person name="Henrissat B."/>
            <person name="Johnson J."/>
            <person name="Lipzen A."/>
            <person name="Ohm R."/>
            <person name="Nagy I."/>
            <person name="Pangilinan J."/>
            <person name="Yan J."/>
            <person name="Xiong Y."/>
            <person name="Grigoriev I.V."/>
            <person name="Hibbett D.S."/>
            <person name="Nagy L.G."/>
        </authorList>
    </citation>
    <scope>NUCLEOTIDE SEQUENCE [LARGE SCALE GENOMIC DNA]</scope>
    <source>
        <strain evidence="1 2">SZMC22713</strain>
    </source>
</reference>
<gene>
    <name evidence="1" type="ORF">BD410DRAFT_757730</name>
</gene>
<dbReference type="EMBL" id="ML170156">
    <property type="protein sequence ID" value="TDL29061.1"/>
    <property type="molecule type" value="Genomic_DNA"/>
</dbReference>
<dbReference type="Proteomes" id="UP000294933">
    <property type="component" value="Unassembled WGS sequence"/>
</dbReference>
<proteinExistence type="predicted"/>
<keyword evidence="2" id="KW-1185">Reference proteome</keyword>
<organism evidence="1 2">
    <name type="scientific">Rickenella mellea</name>
    <dbReference type="NCBI Taxonomy" id="50990"/>
    <lineage>
        <taxon>Eukaryota</taxon>
        <taxon>Fungi</taxon>
        <taxon>Dikarya</taxon>
        <taxon>Basidiomycota</taxon>
        <taxon>Agaricomycotina</taxon>
        <taxon>Agaricomycetes</taxon>
        <taxon>Hymenochaetales</taxon>
        <taxon>Rickenellaceae</taxon>
        <taxon>Rickenella</taxon>
    </lineage>
</organism>
<evidence type="ECO:0000313" key="2">
    <source>
        <dbReference type="Proteomes" id="UP000294933"/>
    </source>
</evidence>
<accession>A0A4R5XDE4</accession>
<dbReference type="VEuPathDB" id="FungiDB:BD410DRAFT_757730"/>
<name>A0A4R5XDE4_9AGAM</name>